<evidence type="ECO:0000313" key="2">
    <source>
        <dbReference type="Proteomes" id="UP000272622"/>
    </source>
</evidence>
<organism evidence="1 2">
    <name type="scientific">Pseudomonas oryziphila</name>
    <dbReference type="NCBI Taxonomy" id="2894079"/>
    <lineage>
        <taxon>Bacteria</taxon>
        <taxon>Pseudomonadati</taxon>
        <taxon>Pseudomonadota</taxon>
        <taxon>Gammaproteobacteria</taxon>
        <taxon>Pseudomonadales</taxon>
        <taxon>Pseudomonadaceae</taxon>
        <taxon>Pseudomonas</taxon>
    </lineage>
</organism>
<keyword evidence="2" id="KW-1185">Reference proteome</keyword>
<protein>
    <submittedName>
        <fullName evidence="1">Uncharacterized protein</fullName>
    </submittedName>
</protein>
<dbReference type="Proteomes" id="UP000272622">
    <property type="component" value="Chromosome"/>
</dbReference>
<sequence length="68" mass="7314">MDDSSSITAEALELVLLNQIALRAGLEELSLWIMQRGSTDVHDNVLSILSTLDSNATAIASKIDSLRS</sequence>
<name>A0ABM7CW83_9PSED</name>
<accession>A0ABM7CW83</accession>
<dbReference type="EMBL" id="CP034337">
    <property type="protein sequence ID" value="AZL75777.1"/>
    <property type="molecule type" value="Genomic_DNA"/>
</dbReference>
<evidence type="ECO:0000313" key="1">
    <source>
        <dbReference type="EMBL" id="AZL75777.1"/>
    </source>
</evidence>
<reference evidence="1 2" key="1">
    <citation type="submission" date="2018-12" db="EMBL/GenBank/DDBJ databases">
        <authorList>
            <person name="Li S."/>
            <person name="Yang R."/>
            <person name="Chen G."/>
            <person name="Zou L."/>
            <person name="Zhang C."/>
            <person name="Chen Y."/>
            <person name="Liu Z."/>
            <person name="Li Y."/>
            <person name="Yan Y."/>
            <person name="Huang M."/>
            <person name="Chen T."/>
        </authorList>
    </citation>
    <scope>NUCLEOTIDE SEQUENCE [LARGE SCALE GENOMIC DNA]</scope>
    <source>
        <strain evidence="1 2">2014</strain>
    </source>
</reference>
<proteinExistence type="predicted"/>
<gene>
    <name evidence="1" type="ORF">EI693_22900</name>
</gene>